<dbReference type="Proteomes" id="UP000297385">
    <property type="component" value="Unassembled WGS sequence"/>
</dbReference>
<gene>
    <name evidence="1" type="ORF">E2553_05415</name>
</gene>
<accession>A0A4Y8N3X4</accession>
<dbReference type="RefSeq" id="WP_134456335.1">
    <property type="nucleotide sequence ID" value="NZ_JBHMFL010000170.1"/>
</dbReference>
<name>A0A4Y8N3X4_9BURK</name>
<dbReference type="AlphaFoldDB" id="A0A4Y8N3X4"/>
<evidence type="ECO:0000313" key="1">
    <source>
        <dbReference type="EMBL" id="TFE44510.1"/>
    </source>
</evidence>
<proteinExistence type="predicted"/>
<reference evidence="1 2" key="1">
    <citation type="submission" date="2019-03" db="EMBL/GenBank/DDBJ databases">
        <title>Complete Genome Sequence of Paraburkholderia dipogonis ICMP 19430T, a Nitrogen-fixing Symbiont of the South African Invasive Legume Dipogon lignosus in New Zealand.</title>
        <authorList>
            <person name="De Meyer S.E."/>
        </authorList>
    </citation>
    <scope>NUCLEOTIDE SEQUENCE [LARGE SCALE GENOMIC DNA]</scope>
    <source>
        <strain evidence="1 2">ICMP 19430</strain>
    </source>
</reference>
<evidence type="ECO:0000313" key="2">
    <source>
        <dbReference type="Proteomes" id="UP000297385"/>
    </source>
</evidence>
<comment type="caution">
    <text evidence="1">The sequence shown here is derived from an EMBL/GenBank/DDBJ whole genome shotgun (WGS) entry which is preliminary data.</text>
</comment>
<protein>
    <submittedName>
        <fullName evidence="1">Uncharacterized protein</fullName>
    </submittedName>
</protein>
<organism evidence="1 2">
    <name type="scientific">Paraburkholderia dipogonis</name>
    <dbReference type="NCBI Taxonomy" id="1211383"/>
    <lineage>
        <taxon>Bacteria</taxon>
        <taxon>Pseudomonadati</taxon>
        <taxon>Pseudomonadota</taxon>
        <taxon>Betaproteobacteria</taxon>
        <taxon>Burkholderiales</taxon>
        <taxon>Burkholderiaceae</taxon>
        <taxon>Paraburkholderia</taxon>
    </lineage>
</organism>
<dbReference type="EMBL" id="SNVI01000001">
    <property type="protein sequence ID" value="TFE44510.1"/>
    <property type="molecule type" value="Genomic_DNA"/>
</dbReference>
<sequence length="105" mass="11586">MQLMSPLQQGQRTHLAIIFFHSANRTKLGKGAGAGTADFLARFRHSRATGHRVSTIENAMNIVDIAAKVNGDIGTKRTSVESRLMPEKFLVAFEDENYDVIIVEA</sequence>